<dbReference type="InterPro" id="IPR037396">
    <property type="entry name" value="FMN_HAD"/>
</dbReference>
<dbReference type="EMBL" id="SPRV01000044">
    <property type="protein sequence ID" value="TIC60249.1"/>
    <property type="molecule type" value="Genomic_DNA"/>
</dbReference>
<dbReference type="GO" id="GO:0020037">
    <property type="term" value="F:heme binding"/>
    <property type="evidence" value="ECO:0007669"/>
    <property type="project" value="InterPro"/>
</dbReference>
<keyword evidence="16" id="KW-0539">Nucleus</keyword>
<dbReference type="InterPro" id="IPR037103">
    <property type="entry name" value="Tubulin/FtsZ-like_C"/>
</dbReference>
<dbReference type="SUPFAM" id="SSF48371">
    <property type="entry name" value="ARM repeat"/>
    <property type="match status" value="2"/>
</dbReference>
<dbReference type="InterPro" id="IPR013598">
    <property type="entry name" value="Exportin-1/Importin-b-like"/>
</dbReference>
<dbReference type="GO" id="GO:0003924">
    <property type="term" value="F:GTPase activity"/>
    <property type="evidence" value="ECO:0007669"/>
    <property type="project" value="InterPro"/>
</dbReference>
<dbReference type="InterPro" id="IPR001199">
    <property type="entry name" value="Cyt_B5-like_heme/steroid-bd"/>
</dbReference>
<dbReference type="PROSITE" id="PS51349">
    <property type="entry name" value="FMN_HYDROXY_ACID_DH_2"/>
    <property type="match status" value="1"/>
</dbReference>
<dbReference type="SUPFAM" id="SSF55307">
    <property type="entry name" value="Tubulin C-terminal domain-like"/>
    <property type="match status" value="1"/>
</dbReference>
<comment type="similarity">
    <text evidence="5">Belongs to the tubulin family.</text>
</comment>
<dbReference type="PROSITE" id="PS00191">
    <property type="entry name" value="CYTOCHROME_B5_1"/>
    <property type="match status" value="1"/>
</dbReference>
<dbReference type="Gene3D" id="3.20.20.70">
    <property type="entry name" value="Aldolase class I"/>
    <property type="match status" value="1"/>
</dbReference>
<dbReference type="InterPro" id="IPR008280">
    <property type="entry name" value="Tub_FtsZ_C"/>
</dbReference>
<evidence type="ECO:0000259" key="19">
    <source>
        <dbReference type="PROSITE" id="PS50255"/>
    </source>
</evidence>
<keyword evidence="10" id="KW-0479">Metal-binding</keyword>
<dbReference type="GO" id="GO:0005737">
    <property type="term" value="C:cytoplasm"/>
    <property type="evidence" value="ECO:0007669"/>
    <property type="project" value="TreeGrafter"/>
</dbReference>
<dbReference type="GO" id="GO:0005874">
    <property type="term" value="C:microtubule"/>
    <property type="evidence" value="ECO:0007669"/>
    <property type="project" value="UniProtKB-KW"/>
</dbReference>
<dbReference type="InterPro" id="IPR016024">
    <property type="entry name" value="ARM-type_fold"/>
</dbReference>
<accession>A0AB74KBF2</accession>
<dbReference type="SMART" id="SM00913">
    <property type="entry name" value="IBN_N"/>
    <property type="match status" value="1"/>
</dbReference>
<comment type="cofactor">
    <cofactor evidence="1">
        <name>FMN</name>
        <dbReference type="ChEBI" id="CHEBI:58210"/>
    </cofactor>
</comment>
<evidence type="ECO:0000256" key="2">
    <source>
        <dbReference type="ARBA" id="ARBA00004123"/>
    </source>
</evidence>
<dbReference type="Gene3D" id="3.30.1330.20">
    <property type="entry name" value="Tubulin/FtsZ, C-terminal domain"/>
    <property type="match status" value="1"/>
</dbReference>
<evidence type="ECO:0000256" key="9">
    <source>
        <dbReference type="ARBA" id="ARBA00022701"/>
    </source>
</evidence>
<dbReference type="InterPro" id="IPR000262">
    <property type="entry name" value="FMN-dep_DH"/>
</dbReference>
<dbReference type="Pfam" id="PF08389">
    <property type="entry name" value="Xpo1"/>
    <property type="match status" value="1"/>
</dbReference>
<feature type="region of interest" description="Disordered" evidence="17">
    <location>
        <begin position="2241"/>
        <end position="2271"/>
    </location>
</feature>
<dbReference type="PRINTS" id="PR01161">
    <property type="entry name" value="TUBULIN"/>
</dbReference>
<evidence type="ECO:0000256" key="16">
    <source>
        <dbReference type="ARBA" id="ARBA00023242"/>
    </source>
</evidence>
<dbReference type="InterPro" id="IPR008259">
    <property type="entry name" value="FMN_hydac_DH_AS"/>
</dbReference>
<dbReference type="InterPro" id="IPR045065">
    <property type="entry name" value="XPO1/5"/>
</dbReference>
<dbReference type="SMART" id="SM00864">
    <property type="entry name" value="Tubulin"/>
    <property type="match status" value="1"/>
</dbReference>
<keyword evidence="13" id="KW-0408">Iron</keyword>
<keyword evidence="9" id="KW-0493">Microtubule</keyword>
<evidence type="ECO:0000256" key="6">
    <source>
        <dbReference type="ARBA" id="ARBA00011747"/>
    </source>
</evidence>
<keyword evidence="11" id="KW-0547">Nucleotide-binding</keyword>
<dbReference type="FunFam" id="3.10.120.10:FF:000009">
    <property type="entry name" value="Cytochrome b2, mitochondrial, putative"/>
    <property type="match status" value="1"/>
</dbReference>
<dbReference type="InterPro" id="IPR018316">
    <property type="entry name" value="Tubulin/FtsZ_2-layer-sand-dom"/>
</dbReference>
<dbReference type="InterPro" id="IPR001494">
    <property type="entry name" value="Importin-beta_N"/>
</dbReference>
<name>A0AB74KBF2_9BASI</name>
<dbReference type="Gene3D" id="1.25.10.10">
    <property type="entry name" value="Leucine-rich Repeat Variant"/>
    <property type="match status" value="1"/>
</dbReference>
<dbReference type="InterPro" id="IPR041235">
    <property type="entry name" value="Exp1_repeat_2"/>
</dbReference>
<dbReference type="InterPro" id="IPR017975">
    <property type="entry name" value="Tubulin_CS"/>
</dbReference>
<dbReference type="SUPFAM" id="SSF55856">
    <property type="entry name" value="Cytochrome b5-like heme/steroid binding domain"/>
    <property type="match status" value="1"/>
</dbReference>
<evidence type="ECO:0000256" key="15">
    <source>
        <dbReference type="ARBA" id="ARBA00023212"/>
    </source>
</evidence>
<comment type="similarity">
    <text evidence="4">Belongs to the exportin family.</text>
</comment>
<keyword evidence="15" id="KW-0963">Cytoplasm</keyword>
<keyword evidence="8" id="KW-0349">Heme</keyword>
<dbReference type="InterPro" id="IPR014877">
    <property type="entry name" value="XPO1_C_dom"/>
</dbReference>
<dbReference type="SUPFAM" id="SSF51395">
    <property type="entry name" value="FMN-linked oxidoreductases"/>
    <property type="match status" value="1"/>
</dbReference>
<dbReference type="InterPro" id="IPR036525">
    <property type="entry name" value="Tubulin/FtsZ_GTPase_sf"/>
</dbReference>
<evidence type="ECO:0000256" key="13">
    <source>
        <dbReference type="ARBA" id="ARBA00023004"/>
    </source>
</evidence>
<dbReference type="GO" id="GO:0000056">
    <property type="term" value="P:ribosomal small subunit export from nucleus"/>
    <property type="evidence" value="ECO:0007669"/>
    <property type="project" value="TreeGrafter"/>
</dbReference>
<dbReference type="PROSITE" id="PS50166">
    <property type="entry name" value="IMPORTIN_B_NT"/>
    <property type="match status" value="1"/>
</dbReference>
<dbReference type="InterPro" id="IPR018506">
    <property type="entry name" value="Cyt_B5_heme-BS"/>
</dbReference>
<dbReference type="InterPro" id="IPR036400">
    <property type="entry name" value="Cyt_B5-like_heme/steroid_sf"/>
</dbReference>
<dbReference type="Pfam" id="PF18787">
    <property type="entry name" value="CRM1_repeat_3"/>
    <property type="match status" value="1"/>
</dbReference>
<dbReference type="Pfam" id="PF18784">
    <property type="entry name" value="CRM1_repeat_2"/>
    <property type="match status" value="1"/>
</dbReference>
<dbReference type="Pfam" id="PF18777">
    <property type="entry name" value="CRM1_repeat"/>
    <property type="match status" value="1"/>
</dbReference>
<dbReference type="InterPro" id="IPR040485">
    <property type="entry name" value="XPO1_repeat_3"/>
</dbReference>
<dbReference type="SUPFAM" id="SSF52490">
    <property type="entry name" value="Tubulin nucleotide-binding domain-like"/>
    <property type="match status" value="1"/>
</dbReference>
<feature type="domain" description="Cytochrome b5 heme-binding" evidence="19">
    <location>
        <begin position="462"/>
        <end position="539"/>
    </location>
</feature>
<evidence type="ECO:0000256" key="11">
    <source>
        <dbReference type="ARBA" id="ARBA00022741"/>
    </source>
</evidence>
<reference evidence="21 22" key="1">
    <citation type="submission" date="2019-03" db="EMBL/GenBank/DDBJ databases">
        <title>Sequencing 25 genomes of Wallemia mellicola.</title>
        <authorList>
            <person name="Gostincar C."/>
        </authorList>
    </citation>
    <scope>NUCLEOTIDE SEQUENCE [LARGE SCALE GENOMIC DNA]</scope>
    <source>
        <strain evidence="21 22">EXF-1277</strain>
    </source>
</reference>
<dbReference type="PRINTS" id="PR01163">
    <property type="entry name" value="BETATUBULIN"/>
</dbReference>
<evidence type="ECO:0000256" key="10">
    <source>
        <dbReference type="ARBA" id="ARBA00022723"/>
    </source>
</evidence>
<evidence type="ECO:0000256" key="7">
    <source>
        <dbReference type="ARBA" id="ARBA00022448"/>
    </source>
</evidence>
<dbReference type="Pfam" id="PF08767">
    <property type="entry name" value="CRM1_C"/>
    <property type="match status" value="1"/>
</dbReference>
<evidence type="ECO:0000256" key="1">
    <source>
        <dbReference type="ARBA" id="ARBA00001917"/>
    </source>
</evidence>
<dbReference type="GO" id="GO:0005634">
    <property type="term" value="C:nucleus"/>
    <property type="evidence" value="ECO:0007669"/>
    <property type="project" value="UniProtKB-SubCell"/>
</dbReference>
<dbReference type="Gene3D" id="1.10.287.600">
    <property type="entry name" value="Helix hairpin bin"/>
    <property type="match status" value="1"/>
</dbReference>
<comment type="subunit">
    <text evidence="6">Dimer of alpha and beta chains. A typical microtubule is a hollow water-filled tube with an outer diameter of 25 nm and an inner diameter of 15 nM. Alpha-beta heterodimers associate head-to-tail to form protofilaments running lengthwise along the microtubule wall with the beta-tubulin subunit facing the microtubule plus end conferring a structural polarity. Microtubules usually have 13 protofilaments but different protofilament numbers can be found in some organisms and specialized cells.</text>
</comment>
<gene>
    <name evidence="21" type="ORF">E3Q03_03351</name>
</gene>
<dbReference type="Pfam" id="PF00173">
    <property type="entry name" value="Cyt-b5"/>
    <property type="match status" value="1"/>
</dbReference>
<dbReference type="CDD" id="cd02187">
    <property type="entry name" value="beta_tubulin"/>
    <property type="match status" value="1"/>
</dbReference>
<evidence type="ECO:0000256" key="8">
    <source>
        <dbReference type="ARBA" id="ARBA00022617"/>
    </source>
</evidence>
<proteinExistence type="inferred from homology"/>
<evidence type="ECO:0000313" key="22">
    <source>
        <dbReference type="Proteomes" id="UP000305362"/>
    </source>
</evidence>
<keyword evidence="12" id="KW-0653">Protein transport</keyword>
<dbReference type="FunFam" id="1.25.10.10:FF:000022">
    <property type="entry name" value="protein EXPORTIN 1A"/>
    <property type="match status" value="1"/>
</dbReference>
<dbReference type="InterPro" id="IPR013785">
    <property type="entry name" value="Aldolase_TIM"/>
</dbReference>
<dbReference type="GO" id="GO:0005200">
    <property type="term" value="F:structural constituent of cytoskeleton"/>
    <property type="evidence" value="ECO:0007669"/>
    <property type="project" value="InterPro"/>
</dbReference>
<comment type="caution">
    <text evidence="21">The sequence shown here is derived from an EMBL/GenBank/DDBJ whole genome shotgun (WGS) entry which is preliminary data.</text>
</comment>
<dbReference type="InterPro" id="IPR003008">
    <property type="entry name" value="Tubulin_FtsZ_GTPase"/>
</dbReference>
<organism evidence="21 22">
    <name type="scientific">Wallemia mellicola</name>
    <dbReference type="NCBI Taxonomy" id="1708541"/>
    <lineage>
        <taxon>Eukaryota</taxon>
        <taxon>Fungi</taxon>
        <taxon>Dikarya</taxon>
        <taxon>Basidiomycota</taxon>
        <taxon>Wallemiomycotina</taxon>
        <taxon>Wallemiomycetes</taxon>
        <taxon>Wallemiales</taxon>
        <taxon>Wallemiaceae</taxon>
        <taxon>Wallemia</taxon>
    </lineage>
</organism>
<dbReference type="Pfam" id="PF03810">
    <property type="entry name" value="IBN_N"/>
    <property type="match status" value="1"/>
</dbReference>
<dbReference type="GO" id="GO:0005525">
    <property type="term" value="F:GTP binding"/>
    <property type="evidence" value="ECO:0007669"/>
    <property type="project" value="UniProtKB-KW"/>
</dbReference>
<evidence type="ECO:0000259" key="18">
    <source>
        <dbReference type="PROSITE" id="PS50166"/>
    </source>
</evidence>
<dbReference type="GO" id="GO:0007017">
    <property type="term" value="P:microtubule-based process"/>
    <property type="evidence" value="ECO:0007669"/>
    <property type="project" value="InterPro"/>
</dbReference>
<dbReference type="GO" id="GO:0046872">
    <property type="term" value="F:metal ion binding"/>
    <property type="evidence" value="ECO:0007669"/>
    <property type="project" value="UniProtKB-KW"/>
</dbReference>
<evidence type="ECO:0000256" key="17">
    <source>
        <dbReference type="SAM" id="MobiDB-lite"/>
    </source>
</evidence>
<keyword evidence="7" id="KW-0813">Transport</keyword>
<evidence type="ECO:0000256" key="5">
    <source>
        <dbReference type="ARBA" id="ARBA00009636"/>
    </source>
</evidence>
<dbReference type="InterPro" id="IPR011989">
    <property type="entry name" value="ARM-like"/>
</dbReference>
<evidence type="ECO:0000256" key="4">
    <source>
        <dbReference type="ARBA" id="ARBA00009466"/>
    </source>
</evidence>
<keyword evidence="15" id="KW-0206">Cytoskeleton</keyword>
<dbReference type="Pfam" id="PF01070">
    <property type="entry name" value="FMN_dh"/>
    <property type="match status" value="1"/>
</dbReference>
<dbReference type="InterPro" id="IPR002453">
    <property type="entry name" value="Beta_tubulin"/>
</dbReference>
<dbReference type="PROSITE" id="PS00227">
    <property type="entry name" value="TUBULIN"/>
    <property type="match status" value="1"/>
</dbReference>
<dbReference type="Pfam" id="PF03953">
    <property type="entry name" value="Tubulin_C"/>
    <property type="match status" value="1"/>
</dbReference>
<keyword evidence="14" id="KW-0342">GTP-binding</keyword>
<dbReference type="GO" id="GO:0006611">
    <property type="term" value="P:protein export from nucleus"/>
    <property type="evidence" value="ECO:0007669"/>
    <property type="project" value="InterPro"/>
</dbReference>
<evidence type="ECO:0000256" key="12">
    <source>
        <dbReference type="ARBA" id="ARBA00022927"/>
    </source>
</evidence>
<dbReference type="GO" id="GO:0005049">
    <property type="term" value="F:nuclear export signal receptor activity"/>
    <property type="evidence" value="ECO:0007669"/>
    <property type="project" value="InterPro"/>
</dbReference>
<dbReference type="Proteomes" id="UP000305362">
    <property type="component" value="Unassembled WGS sequence"/>
</dbReference>
<dbReference type="GO" id="GO:0000055">
    <property type="term" value="P:ribosomal large subunit export from nucleus"/>
    <property type="evidence" value="ECO:0007669"/>
    <property type="project" value="TreeGrafter"/>
</dbReference>
<evidence type="ECO:0000256" key="14">
    <source>
        <dbReference type="ARBA" id="ARBA00023134"/>
    </source>
</evidence>
<evidence type="ECO:0000256" key="3">
    <source>
        <dbReference type="ARBA" id="ARBA00004245"/>
    </source>
</evidence>
<evidence type="ECO:0008006" key="23">
    <source>
        <dbReference type="Google" id="ProtNLM"/>
    </source>
</evidence>
<dbReference type="SMART" id="SM01117">
    <property type="entry name" value="Cyt-b5"/>
    <property type="match status" value="1"/>
</dbReference>
<comment type="subcellular location">
    <subcellularLocation>
        <location evidence="3">Cytoplasm</location>
        <location evidence="3">Cytoskeleton</location>
    </subcellularLocation>
    <subcellularLocation>
        <location evidence="2">Nucleus</location>
    </subcellularLocation>
</comment>
<dbReference type="GO" id="GO:0016491">
    <property type="term" value="F:oxidoreductase activity"/>
    <property type="evidence" value="ECO:0007669"/>
    <property type="project" value="InterPro"/>
</dbReference>
<protein>
    <recommendedName>
        <fullName evidence="23">Importin N-terminal domain-containing protein</fullName>
    </recommendedName>
</protein>
<evidence type="ECO:0000259" key="20">
    <source>
        <dbReference type="PROSITE" id="PS51349"/>
    </source>
</evidence>
<evidence type="ECO:0000313" key="21">
    <source>
        <dbReference type="EMBL" id="TIC60249.1"/>
    </source>
</evidence>
<dbReference type="Gene3D" id="3.10.120.10">
    <property type="entry name" value="Cytochrome b5-like heme/steroid binding domain"/>
    <property type="match status" value="1"/>
</dbReference>
<dbReference type="PROSITE" id="PS50255">
    <property type="entry name" value="CYTOCHROME_B5_2"/>
    <property type="match status" value="1"/>
</dbReference>
<dbReference type="Gene3D" id="3.40.50.1440">
    <property type="entry name" value="Tubulin/FtsZ, GTPase domain"/>
    <property type="match status" value="1"/>
</dbReference>
<dbReference type="InterPro" id="IPR023123">
    <property type="entry name" value="Tubulin_C"/>
</dbReference>
<feature type="domain" description="FMN hydroxy acid dehydrogenase" evidence="20">
    <location>
        <begin position="565"/>
        <end position="844"/>
    </location>
</feature>
<dbReference type="PANTHER" id="PTHR11223:SF2">
    <property type="entry name" value="EXPORTIN-1"/>
    <property type="match status" value="1"/>
</dbReference>
<dbReference type="PROSITE" id="PS00557">
    <property type="entry name" value="FMN_HYDROXY_ACID_DH_1"/>
    <property type="match status" value="1"/>
</dbReference>
<dbReference type="InterPro" id="IPR041123">
    <property type="entry name" value="CRM1_repeat"/>
</dbReference>
<sequence>MPTAAVPGILIVSASGRDVAGFVDIYEDAMASAKERWSIPNDLVFRLGVKKKDAPGYLANTAQGDLIILGDDAVYQLVKMGKSVLRTEIQVYASKEVKPKEERPPPPPPEPVPIKITVENSKGKMFRLDTKALPDINMDWSQSQGGQSMVGSFLGQLTIKPQTDPEGRITFSGKEIPNDLNFSTFTNNKNEMKTVQFRKSSSKPFIQIFSPIEQFLTLELSLSGSWQCKSTWPASEIKKEKEKQLVGFFLRVGPGTTIEDVVSGCKTAGLSWEAVPNAGCPRLSPDDKTPFDPANPDLVDYNGVLLSAKDCPARLDKVSADVLQTWVFNVPLKILAEQFKIDPLVRTNFMADITYPNIAFRFLPQDFYEPAATLAIRPTPEVTGRIFLLWQGVTDADKWKASKKRDKMPINWAEIVGFNTESLTNDSLTGLAFTVAVTTSKLSLESQKVPEEALSEANPAKARYVAFDEVQKHTTPESCWVIIEGQVYDVTDFLEAHPGGAKVILRNSGKDATTLYAPIHPKGTIENNLPPECHLGAVDPTTLPDIKEEESDEQRRVRTARENIPPLGAMVSLEDFEKLATDILPNTAYAYYSSAGDDEDTLRENINAWKKYWFRPRVLNDITKIDLSTTIMGIKSALPIFISPAAMARLGHPLGEINLTKGAAQTGIIQGISSNASCTLEEMCEARDAGQPLIFQLYLNWDRKKSEEIVRKVEELKINGIMFTVDAPVPGKRERDLRAKGDFDDDEGGTKGVAQAISGYQAADLSWKDVDWLKSITDLPLIIKGVQSVEDAKLAAESGVKGIVLSNHGGRQLNFAPASIDVLREIREEAPEVFEKLEVYVDGGAGQAGNQVSKNFWETLLIEHGLTNDGYVKPDTSDMQLERLNVYFNEINYQDKARYVPRSINVDLEPNTMEIGSLFSPSSFINGQSGAGNNFGKGYYTEGAELVDTILDSARREAEQVDSLQGFQLNHSLGGGTGSGLGTLLMSKLREEFPDRMMATFSIIPSPKVSDTVVEPYNASHGRCLNFIEIPITVKLRLKKIGSKHDTIPKITLLVYMTAAALYQGPMGMRDIEDSIMGYQSKNSDEFVEWIPHNVLTSHTSVSPIDSKTGGTFIANTTAVQELFNRNASMFSAMLKRRAYLHWYTGEGMDEMEFTEAESNLMDLIAEYQQYENAGADEEEYGEEEYYEEEAIHPTLKMDAILDFSQDLDVGLLDRIVAAFFAGAGQERVLTQFQEHPDSWQRVPAILEMSPNPQTKYIGLQILEKLIQTKWKVLPVDQQQGIRNFIVNAVIKTSEDEAVMRREKTYLNKLNLILVQILKQAWPRDWPSFIPEIVTSSKTNLSLCENNMIILKLLSEEIFDYSAEQMTQAKTKALKNSMCGEFSEIFQLCSEVLEKAVKPSLIKATLDTLLKFLNWIPLGYIFETNIIDMLISRFLEVPEFRNVTLKCLAEISSLKVTPEYDAKFVLLFNMVMTIVNKMIPPSTDIAGAYESSNDSDQELILNLALFLTNFLGSHLSLVETPENKDVLLNAHLYLVKISQVPEREIFKICLEYWSVLVAELYDEVQHTPMAEMNPLLGLNMNVAGASGGQNLRKNIYNEVLSNLRLVMIERMVKPEEVLIVENDEGEIVREFLKESDTIVLYKDMRGVLVYLTHLDVYDTETIMTEKLAKQVDGSEWSWSNLNTLCWAIGSISGAMNEDTEKRFLVTVIKDLLGLCEIKRGKDNKAVVASDIMYIVGQYPRFLKAHWKFLKTVVNKLFEFMHETHEGVQDMACDTFIKIAQKCRRHFVMQQSAEQEPFIDEILRNLHRITIDLAPQQVHTFYEAVGSMIAVQPNKPVQENLIAKLMDLPNNAWDTLMQQAASNVDVLSVPENIKILSNVLKTNVSACSSIGSFYLPQIGRIYMDMLGLYKAVSGVISETVAAEGNIATRTPKVRGLRTIKKEVLRLVETYIKKAEDLETVNANFIPPLFEAILLDYNRNVPSARDAEVLNVTATIVNKLGPLLTEQIPPILDAIFECTLSMINQDFAEFPEHRVGFFKLLRAINYHCFPALLQLPPSQFKLTMDSVVWAIKHTMRDIADTGLNLALEVIDNIVKTDTSVANAFFQTYYLSLLQDSFYVLTDSDHKSGFKLQSVLLARLYALVSKVGISAPLYDPAQVDPSTSNVIFVRDYTANLLANAFPHLQPVQIQSFVTGLFELHEDPARFKLHLRDFLIQLKELQGDHAGAPAIEQANAPGAAAIEFEQQEEERKQREAARNAVPGMIKPALLEDEEL</sequence>
<feature type="domain" description="Importin N-terminal" evidence="18">
    <location>
        <begin position="1226"/>
        <end position="1292"/>
    </location>
</feature>
<dbReference type="InterPro" id="IPR000217">
    <property type="entry name" value="Tubulin"/>
</dbReference>
<dbReference type="GO" id="GO:0031267">
    <property type="term" value="F:small GTPase binding"/>
    <property type="evidence" value="ECO:0007669"/>
    <property type="project" value="InterPro"/>
</dbReference>
<dbReference type="PANTHER" id="PTHR11223">
    <property type="entry name" value="EXPORTIN 1/5"/>
    <property type="match status" value="1"/>
</dbReference>
<dbReference type="SMART" id="SM01102">
    <property type="entry name" value="CRM1_C"/>
    <property type="match status" value="1"/>
</dbReference>